<evidence type="ECO:0000256" key="2">
    <source>
        <dbReference type="ARBA" id="ARBA00022643"/>
    </source>
</evidence>
<keyword evidence="2" id="KW-0288">FMN</keyword>
<dbReference type="GO" id="GO:0016491">
    <property type="term" value="F:oxidoreductase activity"/>
    <property type="evidence" value="ECO:0007669"/>
    <property type="project" value="UniProtKB-KW"/>
</dbReference>
<proteinExistence type="predicted"/>
<dbReference type="SUPFAM" id="SSF55469">
    <property type="entry name" value="FMN-dependent nitroreductase-like"/>
    <property type="match status" value="1"/>
</dbReference>
<dbReference type="InterPro" id="IPR029479">
    <property type="entry name" value="Nitroreductase"/>
</dbReference>
<dbReference type="Pfam" id="PF00881">
    <property type="entry name" value="Nitroreductase"/>
    <property type="match status" value="1"/>
</dbReference>
<sequence length="83" mass="9373">MEPVTRDTLSVIHSRKSVRHFTDRPVTRQQLETLLRAGMAAPSAVSKQPWAFVAITERQILERTGKPSALRQNHRRPLSSAVT</sequence>
<evidence type="ECO:0000313" key="7">
    <source>
        <dbReference type="Proteomes" id="UP000288096"/>
    </source>
</evidence>
<reference evidence="7" key="1">
    <citation type="submission" date="2017-11" db="EMBL/GenBank/DDBJ databases">
        <authorList>
            <person name="Watanabe M."/>
            <person name="Kojima H."/>
        </authorList>
    </citation>
    <scope>NUCLEOTIDE SEQUENCE [LARGE SCALE GENOMIC DNA]</scope>
    <source>
        <strain evidence="7">Tokyo 01</strain>
    </source>
</reference>
<comment type="caution">
    <text evidence="6">The sequence shown here is derived from an EMBL/GenBank/DDBJ whole genome shotgun (WGS) entry which is preliminary data.</text>
</comment>
<dbReference type="EMBL" id="BEXT01000001">
    <property type="protein sequence ID" value="GBC60587.1"/>
    <property type="molecule type" value="Genomic_DNA"/>
</dbReference>
<name>A0A401FUC3_9BACT</name>
<dbReference type="AlphaFoldDB" id="A0A401FUC3"/>
<evidence type="ECO:0000259" key="5">
    <source>
        <dbReference type="Pfam" id="PF00881"/>
    </source>
</evidence>
<reference evidence="7" key="2">
    <citation type="submission" date="2019-01" db="EMBL/GenBank/DDBJ databases">
        <title>Genome sequence of Desulfonema ishimotonii strain Tokyo 01.</title>
        <authorList>
            <person name="Fukui M."/>
        </authorList>
    </citation>
    <scope>NUCLEOTIDE SEQUENCE [LARGE SCALE GENOMIC DNA]</scope>
    <source>
        <strain evidence="7">Tokyo 01</strain>
    </source>
</reference>
<feature type="region of interest" description="Disordered" evidence="4">
    <location>
        <begin position="64"/>
        <end position="83"/>
    </location>
</feature>
<dbReference type="PANTHER" id="PTHR23026">
    <property type="entry name" value="NADPH NITROREDUCTASE"/>
    <property type="match status" value="1"/>
</dbReference>
<gene>
    <name evidence="6" type="ORF">DENIS_1544</name>
</gene>
<dbReference type="InterPro" id="IPR000415">
    <property type="entry name" value="Nitroreductase-like"/>
</dbReference>
<evidence type="ECO:0000256" key="1">
    <source>
        <dbReference type="ARBA" id="ARBA00022630"/>
    </source>
</evidence>
<protein>
    <submittedName>
        <fullName evidence="6">Nitroreductase family protein</fullName>
    </submittedName>
</protein>
<keyword evidence="3" id="KW-0560">Oxidoreductase</keyword>
<accession>A0A401FUC3</accession>
<dbReference type="PANTHER" id="PTHR23026:SF90">
    <property type="entry name" value="IODOTYROSINE DEIODINASE 1"/>
    <property type="match status" value="1"/>
</dbReference>
<keyword evidence="7" id="KW-1185">Reference proteome</keyword>
<evidence type="ECO:0000256" key="3">
    <source>
        <dbReference type="ARBA" id="ARBA00023002"/>
    </source>
</evidence>
<keyword evidence="1" id="KW-0285">Flavoprotein</keyword>
<dbReference type="Proteomes" id="UP000288096">
    <property type="component" value="Unassembled WGS sequence"/>
</dbReference>
<feature type="domain" description="Nitroreductase" evidence="5">
    <location>
        <begin position="12"/>
        <end position="66"/>
    </location>
</feature>
<evidence type="ECO:0000313" key="6">
    <source>
        <dbReference type="EMBL" id="GBC60587.1"/>
    </source>
</evidence>
<evidence type="ECO:0000256" key="4">
    <source>
        <dbReference type="SAM" id="MobiDB-lite"/>
    </source>
</evidence>
<dbReference type="InterPro" id="IPR050627">
    <property type="entry name" value="Nitroreductase/BluB"/>
</dbReference>
<dbReference type="Gene3D" id="3.40.109.10">
    <property type="entry name" value="NADH Oxidase"/>
    <property type="match status" value="1"/>
</dbReference>
<organism evidence="6 7">
    <name type="scientific">Desulfonema ishimotonii</name>
    <dbReference type="NCBI Taxonomy" id="45657"/>
    <lineage>
        <taxon>Bacteria</taxon>
        <taxon>Pseudomonadati</taxon>
        <taxon>Thermodesulfobacteriota</taxon>
        <taxon>Desulfobacteria</taxon>
        <taxon>Desulfobacterales</taxon>
        <taxon>Desulfococcaceae</taxon>
        <taxon>Desulfonema</taxon>
    </lineage>
</organism>